<accession>A0ABW1LSR7</accession>
<evidence type="ECO:0000313" key="7">
    <source>
        <dbReference type="Proteomes" id="UP001596135"/>
    </source>
</evidence>
<dbReference type="Gene3D" id="3.40.50.2300">
    <property type="match status" value="2"/>
</dbReference>
<dbReference type="EMBL" id="JBHSRJ010000009">
    <property type="protein sequence ID" value="MFC6046202.1"/>
    <property type="molecule type" value="Genomic_DNA"/>
</dbReference>
<feature type="domain" description="Leucine-binding protein" evidence="5">
    <location>
        <begin position="65"/>
        <end position="373"/>
    </location>
</feature>
<feature type="chain" id="PRO_5045221016" evidence="4">
    <location>
        <begin position="27"/>
        <end position="425"/>
    </location>
</feature>
<dbReference type="RefSeq" id="WP_379160793.1">
    <property type="nucleotide sequence ID" value="NZ_JBHSRJ010000009.1"/>
</dbReference>
<dbReference type="PANTHER" id="PTHR30483:SF38">
    <property type="entry name" value="BLR7848 PROTEIN"/>
    <property type="match status" value="1"/>
</dbReference>
<evidence type="ECO:0000256" key="1">
    <source>
        <dbReference type="ARBA" id="ARBA00010062"/>
    </source>
</evidence>
<comment type="caution">
    <text evidence="6">The sequence shown here is derived from an EMBL/GenBank/DDBJ whole genome shotgun (WGS) entry which is preliminary data.</text>
</comment>
<organism evidence="6 7">
    <name type="scientific">Nocardioides hankookensis</name>
    <dbReference type="NCBI Taxonomy" id="443157"/>
    <lineage>
        <taxon>Bacteria</taxon>
        <taxon>Bacillati</taxon>
        <taxon>Actinomycetota</taxon>
        <taxon>Actinomycetes</taxon>
        <taxon>Propionibacteriales</taxon>
        <taxon>Nocardioidaceae</taxon>
        <taxon>Nocardioides</taxon>
    </lineage>
</organism>
<sequence>MKRHKVRSAMGAAAVLAVLLTGCSEEAPNSSNDDSSTDSTSEIDQSIGSEFTGGTEGKADDSAEPIKVGLINQEGGQISNPEAAVAVQAAFDYINAEQGGIGGRPLEVEVCKVTATEESAQQCAQKFLNDDSIPVVMQGGLNVGTDAVHNTLDGAKPDVVSMANPGSDTTAENTFAVNPSVLASLPGVGGYALSQGFKDLATVVASDPGSLAIGQTAEGIYKSMGLSSTITTYPPGSTDLTSTYTSALSKKPDALAPAVVTAGDCLASAKALDSIGSDTPVLGSALCATESLRDAFGDFPKWSYESSNLLLFAPDETGQVDFYKAVMSKYAGEDAEIGIDAPQAFGAAFLLANVLNTVGPDDISSDSISKGLAAYTGGVILGTPKVAFGSAASMGMPTLSGMADRFYTYEGDGNWTASDWQNLPQ</sequence>
<evidence type="ECO:0000313" key="6">
    <source>
        <dbReference type="EMBL" id="MFC6046202.1"/>
    </source>
</evidence>
<dbReference type="SUPFAM" id="SSF53822">
    <property type="entry name" value="Periplasmic binding protein-like I"/>
    <property type="match status" value="1"/>
</dbReference>
<feature type="region of interest" description="Disordered" evidence="3">
    <location>
        <begin position="25"/>
        <end position="62"/>
    </location>
</feature>
<evidence type="ECO:0000256" key="3">
    <source>
        <dbReference type="SAM" id="MobiDB-lite"/>
    </source>
</evidence>
<reference evidence="7" key="1">
    <citation type="journal article" date="2019" name="Int. J. Syst. Evol. Microbiol.">
        <title>The Global Catalogue of Microorganisms (GCM) 10K type strain sequencing project: providing services to taxonomists for standard genome sequencing and annotation.</title>
        <authorList>
            <consortium name="The Broad Institute Genomics Platform"/>
            <consortium name="The Broad Institute Genome Sequencing Center for Infectious Disease"/>
            <person name="Wu L."/>
            <person name="Ma J."/>
        </authorList>
    </citation>
    <scope>NUCLEOTIDE SEQUENCE [LARGE SCALE GENOMIC DNA]</scope>
    <source>
        <strain evidence="7">CCUG 54522</strain>
    </source>
</reference>
<evidence type="ECO:0000259" key="5">
    <source>
        <dbReference type="Pfam" id="PF13458"/>
    </source>
</evidence>
<evidence type="ECO:0000256" key="4">
    <source>
        <dbReference type="SAM" id="SignalP"/>
    </source>
</evidence>
<dbReference type="PROSITE" id="PS51257">
    <property type="entry name" value="PROKAR_LIPOPROTEIN"/>
    <property type="match status" value="1"/>
</dbReference>
<feature type="signal peptide" evidence="4">
    <location>
        <begin position="1"/>
        <end position="26"/>
    </location>
</feature>
<dbReference type="InterPro" id="IPR028081">
    <property type="entry name" value="Leu-bd"/>
</dbReference>
<dbReference type="Pfam" id="PF13458">
    <property type="entry name" value="Peripla_BP_6"/>
    <property type="match status" value="1"/>
</dbReference>
<dbReference type="PANTHER" id="PTHR30483">
    <property type="entry name" value="LEUCINE-SPECIFIC-BINDING PROTEIN"/>
    <property type="match status" value="1"/>
</dbReference>
<keyword evidence="7" id="KW-1185">Reference proteome</keyword>
<dbReference type="Proteomes" id="UP001596135">
    <property type="component" value="Unassembled WGS sequence"/>
</dbReference>
<keyword evidence="2 4" id="KW-0732">Signal</keyword>
<dbReference type="InterPro" id="IPR028082">
    <property type="entry name" value="Peripla_BP_I"/>
</dbReference>
<dbReference type="InterPro" id="IPR051010">
    <property type="entry name" value="BCAA_transport"/>
</dbReference>
<proteinExistence type="inferred from homology"/>
<comment type="similarity">
    <text evidence="1">Belongs to the leucine-binding protein family.</text>
</comment>
<gene>
    <name evidence="6" type="ORF">ACFPYL_24165</name>
</gene>
<feature type="compositionally biased region" description="Low complexity" evidence="3">
    <location>
        <begin position="29"/>
        <end position="40"/>
    </location>
</feature>
<name>A0ABW1LSR7_9ACTN</name>
<protein>
    <submittedName>
        <fullName evidence="6">ABC transporter substrate-binding protein</fullName>
    </submittedName>
</protein>
<evidence type="ECO:0000256" key="2">
    <source>
        <dbReference type="ARBA" id="ARBA00022729"/>
    </source>
</evidence>